<accession>A0ABP7AFT2</accession>
<dbReference type="PANTHER" id="PTHR30329">
    <property type="entry name" value="STATOR ELEMENT OF FLAGELLAR MOTOR COMPLEX"/>
    <property type="match status" value="1"/>
</dbReference>
<feature type="signal peptide" evidence="1">
    <location>
        <begin position="1"/>
        <end position="21"/>
    </location>
</feature>
<dbReference type="PROSITE" id="PS51257">
    <property type="entry name" value="PROKAR_LIPOPROTEIN"/>
    <property type="match status" value="1"/>
</dbReference>
<sequence length="371" mass="37752">MDRIRARLAAPLLALPLAVLAACGGAGSQQPAASTPPADVKVAGSVVATATSSNEAQIAVPDPVAASWTALGQKGSGVELVKVGGDARTSTTPVDLAGQPDQAGAQLTTTLNDNAATTDGRSALAGLEHVASPAGSPVWVFSPLLDTTGPLDANELAFDTSPTTVVKSLKSDGDLPNLKGREVNFVVTPVAGEQKALSKLQVGYQRAVWEGVARAAGAKRVTFYNGTGTTPAAGTISAVAVPDPNDDFNSKTEGRTRTCTLPAPALFVSDQPTLIDKKATKAALKKCVGNIDITTKIKVEGHTAGVQGQDNSFAKSLSTQRATEVAALLKELDVPAKNIVEVVGYGSSKPLVQPGSNPANRAVVVTFTSAA</sequence>
<gene>
    <name evidence="3" type="ORF">GCM10022236_37610</name>
</gene>
<dbReference type="Gene3D" id="3.30.1330.60">
    <property type="entry name" value="OmpA-like domain"/>
    <property type="match status" value="1"/>
</dbReference>
<dbReference type="Proteomes" id="UP001501490">
    <property type="component" value="Unassembled WGS sequence"/>
</dbReference>
<keyword evidence="1" id="KW-0732">Signal</keyword>
<name>A0ABP7AFT2_9ACTN</name>
<dbReference type="Pfam" id="PF00691">
    <property type="entry name" value="OmpA"/>
    <property type="match status" value="1"/>
</dbReference>
<dbReference type="InterPro" id="IPR050330">
    <property type="entry name" value="Bact_OuterMem_StrucFunc"/>
</dbReference>
<comment type="caution">
    <text evidence="3">The sequence shown here is derived from an EMBL/GenBank/DDBJ whole genome shotgun (WGS) entry which is preliminary data.</text>
</comment>
<dbReference type="RefSeq" id="WP_344807428.1">
    <property type="nucleotide sequence ID" value="NZ_BAABAB010000028.1"/>
</dbReference>
<proteinExistence type="predicted"/>
<dbReference type="SUPFAM" id="SSF103088">
    <property type="entry name" value="OmpA-like"/>
    <property type="match status" value="1"/>
</dbReference>
<dbReference type="EMBL" id="BAABAB010000028">
    <property type="protein sequence ID" value="GAA3631494.1"/>
    <property type="molecule type" value="Genomic_DNA"/>
</dbReference>
<keyword evidence="4" id="KW-1185">Reference proteome</keyword>
<feature type="chain" id="PRO_5047397729" description="OmpA-like domain-containing protein" evidence="1">
    <location>
        <begin position="22"/>
        <end position="371"/>
    </location>
</feature>
<dbReference type="InterPro" id="IPR006665">
    <property type="entry name" value="OmpA-like"/>
</dbReference>
<dbReference type="InterPro" id="IPR036737">
    <property type="entry name" value="OmpA-like_sf"/>
</dbReference>
<protein>
    <recommendedName>
        <fullName evidence="2">OmpA-like domain-containing protein</fullName>
    </recommendedName>
</protein>
<evidence type="ECO:0000313" key="4">
    <source>
        <dbReference type="Proteomes" id="UP001501490"/>
    </source>
</evidence>
<organism evidence="3 4">
    <name type="scientific">Microlunatus ginsengisoli</name>
    <dbReference type="NCBI Taxonomy" id="363863"/>
    <lineage>
        <taxon>Bacteria</taxon>
        <taxon>Bacillati</taxon>
        <taxon>Actinomycetota</taxon>
        <taxon>Actinomycetes</taxon>
        <taxon>Propionibacteriales</taxon>
        <taxon>Propionibacteriaceae</taxon>
        <taxon>Microlunatus</taxon>
    </lineage>
</organism>
<evidence type="ECO:0000256" key="1">
    <source>
        <dbReference type="SAM" id="SignalP"/>
    </source>
</evidence>
<reference evidence="4" key="1">
    <citation type="journal article" date="2019" name="Int. J. Syst. Evol. Microbiol.">
        <title>The Global Catalogue of Microorganisms (GCM) 10K type strain sequencing project: providing services to taxonomists for standard genome sequencing and annotation.</title>
        <authorList>
            <consortium name="The Broad Institute Genomics Platform"/>
            <consortium name="The Broad Institute Genome Sequencing Center for Infectious Disease"/>
            <person name="Wu L."/>
            <person name="Ma J."/>
        </authorList>
    </citation>
    <scope>NUCLEOTIDE SEQUENCE [LARGE SCALE GENOMIC DNA]</scope>
    <source>
        <strain evidence="4">JCM 16929</strain>
    </source>
</reference>
<feature type="domain" description="OmpA-like" evidence="2">
    <location>
        <begin position="267"/>
        <end position="360"/>
    </location>
</feature>
<evidence type="ECO:0000259" key="2">
    <source>
        <dbReference type="Pfam" id="PF00691"/>
    </source>
</evidence>
<evidence type="ECO:0000313" key="3">
    <source>
        <dbReference type="EMBL" id="GAA3631494.1"/>
    </source>
</evidence>
<dbReference type="PANTHER" id="PTHR30329:SF21">
    <property type="entry name" value="LIPOPROTEIN YIAD-RELATED"/>
    <property type="match status" value="1"/>
</dbReference>